<evidence type="ECO:0000256" key="7">
    <source>
        <dbReference type="ARBA" id="ARBA00022989"/>
    </source>
</evidence>
<feature type="transmembrane region" description="Helical" evidence="10">
    <location>
        <begin position="213"/>
        <end position="234"/>
    </location>
</feature>
<name>A0A914ZDI5_PARUN</name>
<proteinExistence type="inferred from homology"/>
<keyword evidence="11" id="KW-1185">Reference proteome</keyword>
<dbReference type="Proteomes" id="UP000887569">
    <property type="component" value="Unplaced"/>
</dbReference>
<keyword evidence="5 10" id="KW-0812">Transmembrane</keyword>
<dbReference type="InterPro" id="IPR013233">
    <property type="entry name" value="PIG-X/PBN1"/>
</dbReference>
<keyword evidence="8 10" id="KW-0472">Membrane</keyword>
<keyword evidence="7 10" id="KW-1133">Transmembrane helix</keyword>
<dbReference type="Pfam" id="PF08320">
    <property type="entry name" value="PIG-X"/>
    <property type="match status" value="1"/>
</dbReference>
<protein>
    <recommendedName>
        <fullName evidence="10">Phosphatidylinositol-glycan biosynthesis class X protein</fullName>
    </recommendedName>
</protein>
<evidence type="ECO:0000256" key="2">
    <source>
        <dbReference type="ARBA" id="ARBA00004687"/>
    </source>
</evidence>
<comment type="subcellular location">
    <subcellularLocation>
        <location evidence="1 10">Endoplasmic reticulum membrane</location>
        <topology evidence="1 10">Single-pass membrane protein</topology>
    </subcellularLocation>
</comment>
<evidence type="ECO:0000256" key="1">
    <source>
        <dbReference type="ARBA" id="ARBA00004389"/>
    </source>
</evidence>
<evidence type="ECO:0000256" key="8">
    <source>
        <dbReference type="ARBA" id="ARBA00023136"/>
    </source>
</evidence>
<evidence type="ECO:0000256" key="4">
    <source>
        <dbReference type="ARBA" id="ARBA00022502"/>
    </source>
</evidence>
<dbReference type="InterPro" id="IPR040039">
    <property type="entry name" value="PIGX"/>
</dbReference>
<evidence type="ECO:0000256" key="6">
    <source>
        <dbReference type="ARBA" id="ARBA00022824"/>
    </source>
</evidence>
<keyword evidence="6 10" id="KW-0256">Endoplasmic reticulum</keyword>
<comment type="function">
    <text evidence="10">Stabilizing subunit of the glycosylphosphatidylinositol-mannosyltransferase I complex which catalyzes the transfer of the first mannose, via an alpha-1,4 bond from a dolichol-phosphate-mannose (Dol-P-Man) to the glucosaminyl acyl phosphatidylinositol (GlcN-(acyl)PI) intermediate to generate alpha-D-Man-(1-&gt;4)-alpha-D-GlcN-(1-&gt;6)-(1-radyl,2-acyl-sn-glycero-3-phospho)-2-acyl-inositol and participates in the sixth step of the glycosylphosphatidylinositol-anchor biosynthesis. Probably acts by stabilizing the mannosyltransferase PIGM.</text>
</comment>
<evidence type="ECO:0000313" key="11">
    <source>
        <dbReference type="Proteomes" id="UP000887569"/>
    </source>
</evidence>
<dbReference type="AlphaFoldDB" id="A0A914ZDI5"/>
<dbReference type="GO" id="GO:0006506">
    <property type="term" value="P:GPI anchor biosynthetic process"/>
    <property type="evidence" value="ECO:0007669"/>
    <property type="project" value="UniProtKB-KW"/>
</dbReference>
<sequence length="243" mass="27767">METSLLYVRWIVGLIVLLHDWCFACEWVRAITTRSANIKAEGAGLHRRLIVDASLGSSNRFIDCQFAYRFVIPAGAYIDMDSVPPLRDHHVAHAYFDTEVPRERSRDTPLYICSKRALRKNFVFNDHLELPFHLRYHRASGNDAVVKFSPPRLLVRCVENATILSEKNCTRFIRKAPCDCLSDARCDWVVLAPKESTPIEMLVPTGNPAIRPFVVFVTFAFILGGMCVILYFLFISSRKLKTD</sequence>
<evidence type="ECO:0000256" key="3">
    <source>
        <dbReference type="ARBA" id="ARBA00010345"/>
    </source>
</evidence>
<keyword evidence="9" id="KW-0325">Glycoprotein</keyword>
<evidence type="ECO:0000313" key="12">
    <source>
        <dbReference type="WBParaSite" id="PgB01_g148_t01"/>
    </source>
</evidence>
<evidence type="ECO:0000256" key="9">
    <source>
        <dbReference type="ARBA" id="ARBA00023180"/>
    </source>
</evidence>
<evidence type="ECO:0000256" key="5">
    <source>
        <dbReference type="ARBA" id="ARBA00022692"/>
    </source>
</evidence>
<dbReference type="PANTHER" id="PTHR28650">
    <property type="entry name" value="PHOSPHATIDYLINOSITOL-GLYCAN BIOSYNTHESIS CLASS X PROTEIN"/>
    <property type="match status" value="1"/>
</dbReference>
<reference evidence="12" key="1">
    <citation type="submission" date="2022-11" db="UniProtKB">
        <authorList>
            <consortium name="WormBaseParasite"/>
        </authorList>
    </citation>
    <scope>IDENTIFICATION</scope>
</reference>
<evidence type="ECO:0000256" key="10">
    <source>
        <dbReference type="RuleBase" id="RU366056"/>
    </source>
</evidence>
<dbReference type="GO" id="GO:0005789">
    <property type="term" value="C:endoplasmic reticulum membrane"/>
    <property type="evidence" value="ECO:0007669"/>
    <property type="project" value="UniProtKB-SubCell"/>
</dbReference>
<comment type="pathway">
    <text evidence="2 10">Glycolipid biosynthesis; glycosylphosphatidylinositol-anchor biosynthesis.</text>
</comment>
<accession>A0A914ZDI5</accession>
<keyword evidence="4 10" id="KW-0337">GPI-anchor biosynthesis</keyword>
<comment type="similarity">
    <text evidence="3 10">Belongs to the PIGX family.</text>
</comment>
<dbReference type="PANTHER" id="PTHR28650:SF1">
    <property type="entry name" value="PHOSPHATIDYLINOSITOL-GLYCAN BIOSYNTHESIS CLASS X PROTEIN"/>
    <property type="match status" value="1"/>
</dbReference>
<dbReference type="WBParaSite" id="PgB01_g148_t01">
    <property type="protein sequence ID" value="PgB01_g148_t01"/>
    <property type="gene ID" value="PgB01_g148"/>
</dbReference>
<organism evidence="11 12">
    <name type="scientific">Parascaris univalens</name>
    <name type="common">Nematode worm</name>
    <dbReference type="NCBI Taxonomy" id="6257"/>
    <lineage>
        <taxon>Eukaryota</taxon>
        <taxon>Metazoa</taxon>
        <taxon>Ecdysozoa</taxon>
        <taxon>Nematoda</taxon>
        <taxon>Chromadorea</taxon>
        <taxon>Rhabditida</taxon>
        <taxon>Spirurina</taxon>
        <taxon>Ascaridomorpha</taxon>
        <taxon>Ascaridoidea</taxon>
        <taxon>Ascarididae</taxon>
        <taxon>Parascaris</taxon>
    </lineage>
</organism>